<comment type="caution">
    <text evidence="1">The sequence shown here is derived from an EMBL/GenBank/DDBJ whole genome shotgun (WGS) entry which is preliminary data.</text>
</comment>
<gene>
    <name evidence="1" type="ORF">Ae201684_005806</name>
</gene>
<dbReference type="PANTHER" id="PTHR31827">
    <property type="entry name" value="EMB|CAB89363.1"/>
    <property type="match status" value="1"/>
</dbReference>
<proteinExistence type="predicted"/>
<evidence type="ECO:0000313" key="2">
    <source>
        <dbReference type="Proteomes" id="UP000481153"/>
    </source>
</evidence>
<protein>
    <submittedName>
        <fullName evidence="1">Uncharacterized protein</fullName>
    </submittedName>
</protein>
<dbReference type="VEuPathDB" id="FungiDB:AeMF1_009289"/>
<name>A0A6G0XDR3_9STRA</name>
<dbReference type="PANTHER" id="PTHR31827:SF1">
    <property type="entry name" value="EMB|CAB89363.1"/>
    <property type="match status" value="1"/>
</dbReference>
<accession>A0A6G0XDR3</accession>
<reference evidence="1 2" key="1">
    <citation type="submission" date="2019-07" db="EMBL/GenBank/DDBJ databases">
        <title>Genomics analysis of Aphanomyces spp. identifies a new class of oomycete effector associated with host adaptation.</title>
        <authorList>
            <person name="Gaulin E."/>
        </authorList>
    </citation>
    <scope>NUCLEOTIDE SEQUENCE [LARGE SCALE GENOMIC DNA]</scope>
    <source>
        <strain evidence="1 2">ATCC 201684</strain>
    </source>
</reference>
<dbReference type="EMBL" id="VJMJ01000076">
    <property type="protein sequence ID" value="KAF0738370.1"/>
    <property type="molecule type" value="Genomic_DNA"/>
</dbReference>
<organism evidence="1 2">
    <name type="scientific">Aphanomyces euteiches</name>
    <dbReference type="NCBI Taxonomy" id="100861"/>
    <lineage>
        <taxon>Eukaryota</taxon>
        <taxon>Sar</taxon>
        <taxon>Stramenopiles</taxon>
        <taxon>Oomycota</taxon>
        <taxon>Saprolegniomycetes</taxon>
        <taxon>Saprolegniales</taxon>
        <taxon>Verrucalvaceae</taxon>
        <taxon>Aphanomyces</taxon>
    </lineage>
</organism>
<sequence length="203" mass="21999">MIDFLFDDIAFLDHEMLDLTDVPEIQLDDILDDIQSDLLLNHEELAFLQGLFRTDAMTLTTTIAPTTSMIAPANTPRRSRKACSIPGCFSFARCRGLCTQHGGRHLCSEENCSRVAQYGGKCTAHGGIRPCTVAGCIRSVQSHGKCKTHGGGTRCKVAGCTKGSISNGRCRGHGGGKRCQAAPCTKWAQTDGYCTRHHRDLVA</sequence>
<dbReference type="AlphaFoldDB" id="A0A6G0XDR3"/>
<evidence type="ECO:0000313" key="1">
    <source>
        <dbReference type="EMBL" id="KAF0738370.1"/>
    </source>
</evidence>
<keyword evidence="2" id="KW-1185">Reference proteome</keyword>
<dbReference type="Proteomes" id="UP000481153">
    <property type="component" value="Unassembled WGS sequence"/>
</dbReference>